<keyword evidence="2" id="KW-0813">Transport</keyword>
<evidence type="ECO:0000256" key="4">
    <source>
        <dbReference type="ARBA" id="ARBA00022475"/>
    </source>
</evidence>
<keyword evidence="4" id="KW-1003">Cell membrane</keyword>
<evidence type="ECO:0000256" key="3">
    <source>
        <dbReference type="ARBA" id="ARBA00022449"/>
    </source>
</evidence>
<feature type="transmembrane region" description="Helical" evidence="9">
    <location>
        <begin position="55"/>
        <end position="71"/>
    </location>
</feature>
<feature type="transmembrane region" description="Helical" evidence="9">
    <location>
        <begin position="83"/>
        <end position="106"/>
    </location>
</feature>
<keyword evidence="5 9" id="KW-0812">Transmembrane</keyword>
<dbReference type="InterPro" id="IPR038770">
    <property type="entry name" value="Na+/solute_symporter_sf"/>
</dbReference>
<dbReference type="Gene3D" id="1.20.1530.20">
    <property type="match status" value="1"/>
</dbReference>
<feature type="transmembrane region" description="Helical" evidence="9">
    <location>
        <begin position="118"/>
        <end position="137"/>
    </location>
</feature>
<dbReference type="SUPFAM" id="SSF116726">
    <property type="entry name" value="TrkA C-terminal domain-like"/>
    <property type="match status" value="1"/>
</dbReference>
<proteinExistence type="predicted"/>
<dbReference type="InterPro" id="IPR006153">
    <property type="entry name" value="Cation/H_exchanger_TM"/>
</dbReference>
<feature type="transmembrane region" description="Helical" evidence="9">
    <location>
        <begin position="298"/>
        <end position="320"/>
    </location>
</feature>
<evidence type="ECO:0000313" key="11">
    <source>
        <dbReference type="EMBL" id="PLT30293.1"/>
    </source>
</evidence>
<feature type="transmembrane region" description="Helical" evidence="9">
    <location>
        <begin position="30"/>
        <end position="49"/>
    </location>
</feature>
<dbReference type="GO" id="GO:0008324">
    <property type="term" value="F:monoatomic cation transmembrane transporter activity"/>
    <property type="evidence" value="ECO:0007669"/>
    <property type="project" value="InterPro"/>
</dbReference>
<sequence>MDFSTDQIILLSSVMLIAGVTAAKFSSRLGLPSLVLFVIVGLLLNQFIFFENTKITQIVGIIALIIILFDGGMQTNWKHIRPVIGVSLSLATAGVLITAFLVAVFAKFILDLTWLESFLFGAIAGSTDAAAIFSVLGNKNIKEKMTSILEAESGTNDPMAVFLTLSFIEIIEIGRVDFWSLSLTFLWEMAFGLIAGLVLGALTVKVINKIQLAEAGLYPVLALAFAIFTYGFTVLLHGSGLLAVYVMALYVGNKEIRYHFSITRFNNGIAWLMQILMFVLLGLYVFPKDLWAILGKGIILSLLLMLVARPAAVFISTMFFKLTNKERVFIAWGGLKGAVPIVLATYPLFADLPKAGYMFDAVFFVVLSSALIQGATMNPLAKRLGLLHDHERAAPQSIELLAEGRNNVEMMEFDVGADSDIAGKEISSMGLPSDVLIAAIIRGKDFVIPQGNTKIEQGDVLCALVPADQEEELKQVLLPDKIKGR</sequence>
<dbReference type="RefSeq" id="WP_101641294.1">
    <property type="nucleotide sequence ID" value="NZ_PGUY01000025.1"/>
</dbReference>
<dbReference type="PROSITE" id="PS51202">
    <property type="entry name" value="RCK_C"/>
    <property type="match status" value="1"/>
</dbReference>
<feature type="transmembrane region" description="Helical" evidence="9">
    <location>
        <begin position="6"/>
        <end position="23"/>
    </location>
</feature>
<dbReference type="Pfam" id="PF02080">
    <property type="entry name" value="TrkA_C"/>
    <property type="match status" value="1"/>
</dbReference>
<feature type="transmembrane region" description="Helical" evidence="9">
    <location>
        <begin position="220"/>
        <end position="248"/>
    </location>
</feature>
<evidence type="ECO:0000256" key="9">
    <source>
        <dbReference type="SAM" id="Phobius"/>
    </source>
</evidence>
<evidence type="ECO:0000259" key="10">
    <source>
        <dbReference type="PROSITE" id="PS51202"/>
    </source>
</evidence>
<dbReference type="AlphaFoldDB" id="A0A2N5M7M4"/>
<dbReference type="GO" id="GO:0015297">
    <property type="term" value="F:antiporter activity"/>
    <property type="evidence" value="ECO:0007669"/>
    <property type="project" value="UniProtKB-KW"/>
</dbReference>
<dbReference type="NCBIfam" id="NF003715">
    <property type="entry name" value="PRK05326.1-2"/>
    <property type="match status" value="1"/>
</dbReference>
<name>A0A2N5M7M4_9BACI</name>
<dbReference type="NCBIfam" id="NF003716">
    <property type="entry name" value="PRK05326.1-3"/>
    <property type="match status" value="1"/>
</dbReference>
<keyword evidence="8 9" id="KW-0472">Membrane</keyword>
<dbReference type="InterPro" id="IPR036721">
    <property type="entry name" value="RCK_C_sf"/>
</dbReference>
<comment type="subcellular location">
    <subcellularLocation>
        <location evidence="1">Cell membrane</location>
        <topology evidence="1">Multi-pass membrane protein</topology>
    </subcellularLocation>
</comment>
<evidence type="ECO:0000256" key="8">
    <source>
        <dbReference type="ARBA" id="ARBA00023136"/>
    </source>
</evidence>
<dbReference type="Gene3D" id="3.30.70.1450">
    <property type="entry name" value="Regulator of K+ conductance, C-terminal domain"/>
    <property type="match status" value="1"/>
</dbReference>
<feature type="transmembrane region" description="Helical" evidence="9">
    <location>
        <begin position="329"/>
        <end position="349"/>
    </location>
</feature>
<dbReference type="GO" id="GO:0006813">
    <property type="term" value="P:potassium ion transport"/>
    <property type="evidence" value="ECO:0007669"/>
    <property type="project" value="InterPro"/>
</dbReference>
<comment type="caution">
    <text evidence="11">The sequence shown here is derived from an EMBL/GenBank/DDBJ whole genome shotgun (WGS) entry which is preliminary data.</text>
</comment>
<evidence type="ECO:0000256" key="5">
    <source>
        <dbReference type="ARBA" id="ARBA00022692"/>
    </source>
</evidence>
<dbReference type="InterPro" id="IPR006037">
    <property type="entry name" value="RCK_C"/>
</dbReference>
<evidence type="ECO:0000256" key="1">
    <source>
        <dbReference type="ARBA" id="ARBA00004651"/>
    </source>
</evidence>
<feature type="transmembrane region" description="Helical" evidence="9">
    <location>
        <begin position="269"/>
        <end position="286"/>
    </location>
</feature>
<evidence type="ECO:0000256" key="6">
    <source>
        <dbReference type="ARBA" id="ARBA00022989"/>
    </source>
</evidence>
<evidence type="ECO:0000256" key="2">
    <source>
        <dbReference type="ARBA" id="ARBA00022448"/>
    </source>
</evidence>
<dbReference type="OrthoDB" id="9810759at2"/>
<dbReference type="Pfam" id="PF00999">
    <property type="entry name" value="Na_H_Exchanger"/>
    <property type="match status" value="1"/>
</dbReference>
<keyword evidence="3" id="KW-0050">Antiport</keyword>
<organism evidence="11 12">
    <name type="scientific">Peribacillus deserti</name>
    <dbReference type="NCBI Taxonomy" id="673318"/>
    <lineage>
        <taxon>Bacteria</taxon>
        <taxon>Bacillati</taxon>
        <taxon>Bacillota</taxon>
        <taxon>Bacilli</taxon>
        <taxon>Bacillales</taxon>
        <taxon>Bacillaceae</taxon>
        <taxon>Peribacillus</taxon>
    </lineage>
</organism>
<dbReference type="PANTHER" id="PTHR32507">
    <property type="entry name" value="NA(+)/H(+) ANTIPORTER 1"/>
    <property type="match status" value="1"/>
</dbReference>
<evidence type="ECO:0000313" key="12">
    <source>
        <dbReference type="Proteomes" id="UP000234748"/>
    </source>
</evidence>
<dbReference type="EMBL" id="PGUY01000025">
    <property type="protein sequence ID" value="PLT30293.1"/>
    <property type="molecule type" value="Genomic_DNA"/>
</dbReference>
<accession>A0A2N5M7M4</accession>
<keyword evidence="7" id="KW-0406">Ion transport</keyword>
<feature type="domain" description="RCK C-terminal" evidence="10">
    <location>
        <begin position="398"/>
        <end position="479"/>
    </location>
</feature>
<feature type="transmembrane region" description="Helical" evidence="9">
    <location>
        <begin position="355"/>
        <end position="375"/>
    </location>
</feature>
<dbReference type="PANTHER" id="PTHR32507:SF7">
    <property type="entry name" value="K(+)_H(+) ANTIPORTER NHAP2"/>
    <property type="match status" value="1"/>
</dbReference>
<feature type="transmembrane region" description="Helical" evidence="9">
    <location>
        <begin position="185"/>
        <end position="208"/>
    </location>
</feature>
<keyword evidence="6 9" id="KW-1133">Transmembrane helix</keyword>
<dbReference type="GO" id="GO:0005886">
    <property type="term" value="C:plasma membrane"/>
    <property type="evidence" value="ECO:0007669"/>
    <property type="project" value="UniProtKB-SubCell"/>
</dbReference>
<protein>
    <submittedName>
        <fullName evidence="11">Potassium/proton antiporter</fullName>
    </submittedName>
</protein>
<dbReference type="Proteomes" id="UP000234748">
    <property type="component" value="Unassembled WGS sequence"/>
</dbReference>
<dbReference type="GO" id="GO:1902600">
    <property type="term" value="P:proton transmembrane transport"/>
    <property type="evidence" value="ECO:0007669"/>
    <property type="project" value="InterPro"/>
</dbReference>
<reference evidence="11 12" key="1">
    <citation type="submission" date="2017-11" db="EMBL/GenBank/DDBJ databases">
        <title>Comparitive Functional Genomics of Dry Heat Resistant strains isolated from the Viking Spacecraft.</title>
        <authorList>
            <person name="Seuylemezian A."/>
            <person name="Cooper K."/>
            <person name="Vaishampayan P."/>
        </authorList>
    </citation>
    <scope>NUCLEOTIDE SEQUENCE [LARGE SCALE GENOMIC DNA]</scope>
    <source>
        <strain evidence="11 12">V1-29</strain>
    </source>
</reference>
<gene>
    <name evidence="11" type="ORF">CUU66_08515</name>
</gene>
<evidence type="ECO:0000256" key="7">
    <source>
        <dbReference type="ARBA" id="ARBA00023065"/>
    </source>
</evidence>
<keyword evidence="12" id="KW-1185">Reference proteome</keyword>